<dbReference type="EMBL" id="PDZR01000009">
    <property type="protein sequence ID" value="PNG26210.1"/>
    <property type="molecule type" value="Genomic_DNA"/>
</dbReference>
<dbReference type="InterPro" id="IPR012675">
    <property type="entry name" value="Beta-grasp_dom_sf"/>
</dbReference>
<keyword evidence="4" id="KW-0411">Iron-sulfur</keyword>
<keyword evidence="3" id="KW-0408">Iron</keyword>
<dbReference type="Gene3D" id="3.10.20.30">
    <property type="match status" value="1"/>
</dbReference>
<dbReference type="SUPFAM" id="SSF54292">
    <property type="entry name" value="2Fe-2S ferredoxin-like"/>
    <property type="match status" value="1"/>
</dbReference>
<name>A0A2J7THF8_METSI</name>
<gene>
    <name evidence="6" type="ORF">CR492_10060</name>
</gene>
<dbReference type="InterPro" id="IPR036884">
    <property type="entry name" value="2Fe-2S-bd_dom_sf"/>
</dbReference>
<dbReference type="PANTHER" id="PTHR44379">
    <property type="entry name" value="OXIDOREDUCTASE WITH IRON-SULFUR SUBUNIT"/>
    <property type="match status" value="1"/>
</dbReference>
<evidence type="ECO:0000259" key="5">
    <source>
        <dbReference type="PROSITE" id="PS51085"/>
    </source>
</evidence>
<dbReference type="AlphaFoldDB" id="A0A2J7THF8"/>
<comment type="caution">
    <text evidence="6">The sequence shown here is derived from an EMBL/GenBank/DDBJ whole genome shotgun (WGS) entry which is preliminary data.</text>
</comment>
<dbReference type="CDD" id="cd00207">
    <property type="entry name" value="fer2"/>
    <property type="match status" value="1"/>
</dbReference>
<dbReference type="SUPFAM" id="SSF47741">
    <property type="entry name" value="CO dehydrogenase ISP C-domain like"/>
    <property type="match status" value="1"/>
</dbReference>
<dbReference type="InterPro" id="IPR001041">
    <property type="entry name" value="2Fe-2S_ferredoxin-type"/>
</dbReference>
<dbReference type="GO" id="GO:0051537">
    <property type="term" value="F:2 iron, 2 sulfur cluster binding"/>
    <property type="evidence" value="ECO:0007669"/>
    <property type="project" value="UniProtKB-KW"/>
</dbReference>
<dbReference type="PROSITE" id="PS51085">
    <property type="entry name" value="2FE2S_FER_2"/>
    <property type="match status" value="1"/>
</dbReference>
<dbReference type="RefSeq" id="WP_102843640.1">
    <property type="nucleotide sequence ID" value="NZ_PDZR01000009.1"/>
</dbReference>
<evidence type="ECO:0000256" key="1">
    <source>
        <dbReference type="ARBA" id="ARBA00022714"/>
    </source>
</evidence>
<evidence type="ECO:0000313" key="6">
    <source>
        <dbReference type="EMBL" id="PNG26210.1"/>
    </source>
</evidence>
<sequence length="159" mass="16507">MAYTIKVNGNERTADVDGDTPLLWVLRDIFQLTGTKFGCGVSLCGACTVHQDGNPIRSCITPIDSIGASAITTIEAIGATEAGAKIQKAWLVTETPQCGYCQSGQIMSATALLAGNPHPSDSDIDDAMTGNICRCGTYGRIREAIKLAANDAGAVKQGG</sequence>
<accession>A0A2J7THF8</accession>
<keyword evidence="2" id="KW-0479">Metal-binding</keyword>
<proteinExistence type="predicted"/>
<reference evidence="6 7" key="1">
    <citation type="submission" date="2017-10" db="EMBL/GenBank/DDBJ databases">
        <title>Genome announcement of Methylocella silvestris TVC from permafrost.</title>
        <authorList>
            <person name="Wang J."/>
            <person name="Geng K."/>
            <person name="Ul-Haque F."/>
            <person name="Crombie A.T."/>
            <person name="Street L.E."/>
            <person name="Wookey P.A."/>
            <person name="Murrell J.C."/>
            <person name="Pratscher J."/>
        </authorList>
    </citation>
    <scope>NUCLEOTIDE SEQUENCE [LARGE SCALE GENOMIC DNA]</scope>
    <source>
        <strain evidence="6 7">TVC</strain>
    </source>
</reference>
<dbReference type="Pfam" id="PF00111">
    <property type="entry name" value="Fer2"/>
    <property type="match status" value="1"/>
</dbReference>
<dbReference type="InterPro" id="IPR002888">
    <property type="entry name" value="2Fe-2S-bd"/>
</dbReference>
<keyword evidence="1" id="KW-0001">2Fe-2S</keyword>
<protein>
    <submittedName>
        <fullName evidence="6">(2Fe-2S)-binding protein</fullName>
    </submittedName>
</protein>
<evidence type="ECO:0000313" key="7">
    <source>
        <dbReference type="Proteomes" id="UP000236286"/>
    </source>
</evidence>
<dbReference type="Pfam" id="PF01799">
    <property type="entry name" value="Fer2_2"/>
    <property type="match status" value="1"/>
</dbReference>
<evidence type="ECO:0000256" key="4">
    <source>
        <dbReference type="ARBA" id="ARBA00023014"/>
    </source>
</evidence>
<dbReference type="InterPro" id="IPR036010">
    <property type="entry name" value="2Fe-2S_ferredoxin-like_sf"/>
</dbReference>
<dbReference type="OrthoDB" id="9806714at2"/>
<dbReference type="Gene3D" id="1.10.150.120">
    <property type="entry name" value="[2Fe-2S]-binding domain"/>
    <property type="match status" value="1"/>
</dbReference>
<dbReference type="Proteomes" id="UP000236286">
    <property type="component" value="Unassembled WGS sequence"/>
</dbReference>
<dbReference type="GO" id="GO:0046872">
    <property type="term" value="F:metal ion binding"/>
    <property type="evidence" value="ECO:0007669"/>
    <property type="project" value="UniProtKB-KW"/>
</dbReference>
<feature type="domain" description="2Fe-2S ferredoxin-type" evidence="5">
    <location>
        <begin position="1"/>
        <end position="77"/>
    </location>
</feature>
<evidence type="ECO:0000256" key="3">
    <source>
        <dbReference type="ARBA" id="ARBA00023004"/>
    </source>
</evidence>
<evidence type="ECO:0000256" key="2">
    <source>
        <dbReference type="ARBA" id="ARBA00022723"/>
    </source>
</evidence>
<organism evidence="6 7">
    <name type="scientific">Methylocella silvestris</name>
    <dbReference type="NCBI Taxonomy" id="199596"/>
    <lineage>
        <taxon>Bacteria</taxon>
        <taxon>Pseudomonadati</taxon>
        <taxon>Pseudomonadota</taxon>
        <taxon>Alphaproteobacteria</taxon>
        <taxon>Hyphomicrobiales</taxon>
        <taxon>Beijerinckiaceae</taxon>
        <taxon>Methylocella</taxon>
    </lineage>
</organism>
<dbReference type="GO" id="GO:0016491">
    <property type="term" value="F:oxidoreductase activity"/>
    <property type="evidence" value="ECO:0007669"/>
    <property type="project" value="InterPro"/>
</dbReference>
<dbReference type="InterPro" id="IPR051452">
    <property type="entry name" value="Diverse_Oxidoreductases"/>
</dbReference>
<dbReference type="PANTHER" id="PTHR44379:SF2">
    <property type="entry name" value="BLR6218 PROTEIN"/>
    <property type="match status" value="1"/>
</dbReference>